<evidence type="ECO:0000256" key="8">
    <source>
        <dbReference type="ARBA" id="ARBA00022833"/>
    </source>
</evidence>
<keyword evidence="3" id="KW-0808">Transferase</keyword>
<keyword evidence="15" id="KW-1185">Reference proteome</keyword>
<accession>A0A135L795</accession>
<feature type="coiled-coil region" evidence="12">
    <location>
        <begin position="366"/>
        <end position="393"/>
    </location>
</feature>
<reference evidence="14 15" key="1">
    <citation type="submission" date="2016-02" db="EMBL/GenBank/DDBJ databases">
        <title>Draft Genome for Tepidibacillus decaturensis nov. sp. Strain Z9, an Anaerobic, Moderately Thermophilic and Heterotrophic Bacterium from Deep Subsurface of the Illinois Basin, USA.</title>
        <authorList>
            <person name="Dong Y."/>
            <person name="Chang J.Y."/>
            <person name="Sanford R."/>
            <person name="Fouke B.W."/>
        </authorList>
    </citation>
    <scope>NUCLEOTIDE SEQUENCE [LARGE SCALE GENOMIC DNA]</scope>
    <source>
        <strain evidence="14 15">Z9</strain>
    </source>
</reference>
<dbReference type="GO" id="GO:0003677">
    <property type="term" value="F:DNA binding"/>
    <property type="evidence" value="ECO:0007669"/>
    <property type="project" value="InterPro"/>
</dbReference>
<dbReference type="STRING" id="1413211.U473_12865"/>
<evidence type="ECO:0000256" key="3">
    <source>
        <dbReference type="ARBA" id="ARBA00022679"/>
    </source>
</evidence>
<keyword evidence="4" id="KW-0548">Nucleotidyltransferase</keyword>
<dbReference type="SMART" id="SM00382">
    <property type="entry name" value="AAA"/>
    <property type="match status" value="1"/>
</dbReference>
<evidence type="ECO:0000256" key="5">
    <source>
        <dbReference type="ARBA" id="ARBA00022705"/>
    </source>
</evidence>
<dbReference type="InterPro" id="IPR027417">
    <property type="entry name" value="P-loop_NTPase"/>
</dbReference>
<organism evidence="14 15">
    <name type="scientific">Tepidibacillus decaturensis</name>
    <dbReference type="NCBI Taxonomy" id="1413211"/>
    <lineage>
        <taxon>Bacteria</taxon>
        <taxon>Bacillati</taxon>
        <taxon>Bacillota</taxon>
        <taxon>Bacilli</taxon>
        <taxon>Bacillales</taxon>
        <taxon>Bacillaceae</taxon>
        <taxon>Tepidibacillus</taxon>
    </lineage>
</organism>
<keyword evidence="12" id="KW-0175">Coiled coil</keyword>
<dbReference type="InterPro" id="IPR048448">
    <property type="entry name" value="DnaX-like_C"/>
</dbReference>
<dbReference type="PRINTS" id="PR00300">
    <property type="entry name" value="CLPPROTEASEA"/>
</dbReference>
<dbReference type="Proteomes" id="UP000070352">
    <property type="component" value="Unassembled WGS sequence"/>
</dbReference>
<dbReference type="CDD" id="cd18137">
    <property type="entry name" value="HLD_clamp_pol_III_gamma_tau"/>
    <property type="match status" value="1"/>
</dbReference>
<dbReference type="Gene3D" id="1.10.8.60">
    <property type="match status" value="1"/>
</dbReference>
<evidence type="ECO:0000256" key="2">
    <source>
        <dbReference type="ARBA" id="ARBA00012417"/>
    </source>
</evidence>
<comment type="caution">
    <text evidence="14">The sequence shown here is derived from an EMBL/GenBank/DDBJ whole genome shotgun (WGS) entry which is preliminary data.</text>
</comment>
<dbReference type="InterPro" id="IPR045085">
    <property type="entry name" value="HLD_clamp_pol_III_gamma_tau"/>
</dbReference>
<dbReference type="GO" id="GO:0005524">
    <property type="term" value="F:ATP binding"/>
    <property type="evidence" value="ECO:0007669"/>
    <property type="project" value="UniProtKB-KW"/>
</dbReference>
<dbReference type="FunFam" id="3.40.50.300:FF:000014">
    <property type="entry name" value="DNA polymerase III subunit gamma/tau"/>
    <property type="match status" value="1"/>
</dbReference>
<dbReference type="CDD" id="cd00009">
    <property type="entry name" value="AAA"/>
    <property type="match status" value="1"/>
</dbReference>
<evidence type="ECO:0000313" key="15">
    <source>
        <dbReference type="Proteomes" id="UP000070352"/>
    </source>
</evidence>
<evidence type="ECO:0000256" key="7">
    <source>
        <dbReference type="ARBA" id="ARBA00022741"/>
    </source>
</evidence>
<comment type="catalytic activity">
    <reaction evidence="11">
        <text>DNA(n) + a 2'-deoxyribonucleoside 5'-triphosphate = DNA(n+1) + diphosphate</text>
        <dbReference type="Rhea" id="RHEA:22508"/>
        <dbReference type="Rhea" id="RHEA-COMP:17339"/>
        <dbReference type="Rhea" id="RHEA-COMP:17340"/>
        <dbReference type="ChEBI" id="CHEBI:33019"/>
        <dbReference type="ChEBI" id="CHEBI:61560"/>
        <dbReference type="ChEBI" id="CHEBI:173112"/>
        <dbReference type="EC" id="2.7.7.7"/>
    </reaction>
</comment>
<dbReference type="InterPro" id="IPR008921">
    <property type="entry name" value="DNA_pol3_clamp-load_cplx_C"/>
</dbReference>
<evidence type="ECO:0000256" key="12">
    <source>
        <dbReference type="SAM" id="Coils"/>
    </source>
</evidence>
<dbReference type="GO" id="GO:0006261">
    <property type="term" value="P:DNA-templated DNA replication"/>
    <property type="evidence" value="ECO:0007669"/>
    <property type="project" value="TreeGrafter"/>
</dbReference>
<dbReference type="GO" id="GO:0003887">
    <property type="term" value="F:DNA-directed DNA polymerase activity"/>
    <property type="evidence" value="ECO:0007669"/>
    <property type="project" value="UniProtKB-KW"/>
</dbReference>
<keyword evidence="6" id="KW-0479">Metal-binding</keyword>
<dbReference type="InterPro" id="IPR022754">
    <property type="entry name" value="DNA_pol_III_gamma-3"/>
</dbReference>
<keyword evidence="5" id="KW-0235">DNA replication</keyword>
<dbReference type="EMBL" id="LSKU01000001">
    <property type="protein sequence ID" value="KXG44809.1"/>
    <property type="molecule type" value="Genomic_DNA"/>
</dbReference>
<protein>
    <recommendedName>
        <fullName evidence="2">DNA-directed DNA polymerase</fullName>
        <ecNumber evidence="2">2.7.7.7</ecNumber>
    </recommendedName>
</protein>
<evidence type="ECO:0000256" key="1">
    <source>
        <dbReference type="ARBA" id="ARBA00006360"/>
    </source>
</evidence>
<dbReference type="Pfam" id="PF13177">
    <property type="entry name" value="DNA_pol3_delta2"/>
    <property type="match status" value="1"/>
</dbReference>
<dbReference type="InterPro" id="IPR050238">
    <property type="entry name" value="DNA_Rep/Repair_Clamp_Loader"/>
</dbReference>
<comment type="similarity">
    <text evidence="1">Belongs to the DnaX/STICHEL family.</text>
</comment>
<evidence type="ECO:0000256" key="6">
    <source>
        <dbReference type="ARBA" id="ARBA00022723"/>
    </source>
</evidence>
<evidence type="ECO:0000256" key="11">
    <source>
        <dbReference type="ARBA" id="ARBA00049244"/>
    </source>
</evidence>
<dbReference type="Pfam" id="PF20964">
    <property type="entry name" value="DnaX_C"/>
    <property type="match status" value="1"/>
</dbReference>
<evidence type="ECO:0000256" key="10">
    <source>
        <dbReference type="ARBA" id="ARBA00022932"/>
    </source>
</evidence>
<dbReference type="NCBIfam" id="NF004046">
    <property type="entry name" value="PRK05563.1"/>
    <property type="match status" value="1"/>
</dbReference>
<dbReference type="SUPFAM" id="SSF48019">
    <property type="entry name" value="post-AAA+ oligomerization domain-like"/>
    <property type="match status" value="1"/>
</dbReference>
<evidence type="ECO:0000256" key="9">
    <source>
        <dbReference type="ARBA" id="ARBA00022840"/>
    </source>
</evidence>
<dbReference type="GO" id="GO:0009360">
    <property type="term" value="C:DNA polymerase III complex"/>
    <property type="evidence" value="ECO:0007669"/>
    <property type="project" value="InterPro"/>
</dbReference>
<dbReference type="RefSeq" id="WP_068726991.1">
    <property type="nucleotide sequence ID" value="NZ_LSKU01000001.1"/>
</dbReference>
<dbReference type="Gene3D" id="1.20.272.10">
    <property type="match status" value="1"/>
</dbReference>
<dbReference type="InterPro" id="IPR003593">
    <property type="entry name" value="AAA+_ATPase"/>
</dbReference>
<evidence type="ECO:0000313" key="14">
    <source>
        <dbReference type="EMBL" id="KXG44809.1"/>
    </source>
</evidence>
<dbReference type="InterPro" id="IPR001270">
    <property type="entry name" value="ClpA/B"/>
</dbReference>
<proteinExistence type="inferred from homology"/>
<dbReference type="Pfam" id="PF12169">
    <property type="entry name" value="DNA_pol3_gamma3"/>
    <property type="match status" value="1"/>
</dbReference>
<name>A0A135L795_9BACI</name>
<evidence type="ECO:0000259" key="13">
    <source>
        <dbReference type="SMART" id="SM00382"/>
    </source>
</evidence>
<dbReference type="Gene3D" id="3.40.50.300">
    <property type="entry name" value="P-loop containing nucleotide triphosphate hydrolases"/>
    <property type="match status" value="1"/>
</dbReference>
<feature type="domain" description="AAA+ ATPase" evidence="13">
    <location>
        <begin position="37"/>
        <end position="179"/>
    </location>
</feature>
<dbReference type="Pfam" id="PF22608">
    <property type="entry name" value="DNAX_ATPase_lid"/>
    <property type="match status" value="1"/>
</dbReference>
<evidence type="ECO:0000256" key="4">
    <source>
        <dbReference type="ARBA" id="ARBA00022695"/>
    </source>
</evidence>
<dbReference type="InterPro" id="IPR012763">
    <property type="entry name" value="DNA_pol_III_sug/sutau_N"/>
</dbReference>
<dbReference type="EC" id="2.7.7.7" evidence="2"/>
<dbReference type="Gene3D" id="3.30.300.180">
    <property type="match status" value="1"/>
</dbReference>
<keyword evidence="10" id="KW-0239">DNA-directed DNA polymerase</keyword>
<dbReference type="FunFam" id="1.10.8.60:FF:000013">
    <property type="entry name" value="DNA polymerase III subunit gamma/tau"/>
    <property type="match status" value="1"/>
</dbReference>
<keyword evidence="8" id="KW-0862">Zinc</keyword>
<dbReference type="NCBIfam" id="TIGR02397">
    <property type="entry name" value="dnaX_nterm"/>
    <property type="match status" value="1"/>
</dbReference>
<dbReference type="OrthoDB" id="9810148at2"/>
<dbReference type="AlphaFoldDB" id="A0A135L795"/>
<gene>
    <name evidence="14" type="ORF">U473_12865</name>
</gene>
<dbReference type="InterPro" id="IPR038454">
    <property type="entry name" value="DnaA_N_sf"/>
</dbReference>
<dbReference type="PANTHER" id="PTHR11669:SF0">
    <property type="entry name" value="PROTEIN STICHEL-LIKE 2"/>
    <property type="match status" value="1"/>
</dbReference>
<dbReference type="GO" id="GO:0046872">
    <property type="term" value="F:metal ion binding"/>
    <property type="evidence" value="ECO:0007669"/>
    <property type="project" value="UniProtKB-KW"/>
</dbReference>
<dbReference type="PANTHER" id="PTHR11669">
    <property type="entry name" value="REPLICATION FACTOR C / DNA POLYMERASE III GAMMA-TAU SUBUNIT"/>
    <property type="match status" value="1"/>
</dbReference>
<keyword evidence="9" id="KW-0067">ATP-binding</keyword>
<dbReference type="SUPFAM" id="SSF52540">
    <property type="entry name" value="P-loop containing nucleoside triphosphate hydrolases"/>
    <property type="match status" value="1"/>
</dbReference>
<sequence length="561" mass="64623">MAYLALYRAWRPQTFEDVIGQEHITQTLQNALRENRFSHAYLFSGPRGTGKTSTAKIFAKAVNCELGPREEPCNQCKTCIGITKGFNMDVVEIDAASNRGVEEIRDLREKVKFAPTEARYKVYIIDEVHMLTTEAFNALLKTLEEPPSHVIFILATTEPHKLPLTIISRCQRFDYRRVSVEAMVTRLSYISDEKGYQITKEALSLIALQSEGGMRDALSLLDQVLAFSGDEITVEDVLRVTGRVSYQEFSRLATSILKRETTNVLQQVSQLLQEGKDPEKLLEDLLFYYRDLLLYKSAPSLEQIKEKPLIDDQFPQVANSYSNEQLFQTIETLNQYLNEMKWTNQSQIILELALVKVSTSHQNQDGQLNSKELDELKSKIKELESKLEHIHQAEAIETVKVDHRPITPSQHHPTNGQVVKRLLQWKSSFSEERYQKLLQVWPKILQTVKQRKITVHAWLVDGEPVAISSDTIVISFKNMMHRDTTDKPSHRQLIEQIILDVFGQPFHIYNIMQKDWQRFLEENQDEGTQSLQEEQGDSDEDDEIVKKAIELFGEDLIVIKD</sequence>
<keyword evidence="7" id="KW-0547">Nucleotide-binding</keyword>